<dbReference type="OrthoDB" id="9794954at2"/>
<dbReference type="Proteomes" id="UP000199800">
    <property type="component" value="Unassembled WGS sequence"/>
</dbReference>
<dbReference type="InterPro" id="IPR005720">
    <property type="entry name" value="Dihydroorotate_DH_cat"/>
</dbReference>
<dbReference type="AlphaFoldDB" id="A0A1H9Z9D1"/>
<dbReference type="GO" id="GO:0006207">
    <property type="term" value="P:'de novo' pyrimidine nucleobase biosynthetic process"/>
    <property type="evidence" value="ECO:0007669"/>
    <property type="project" value="InterPro"/>
</dbReference>
<dbReference type="STRING" id="29364.SAMN04487772_10369"/>
<dbReference type="RefSeq" id="WP_092476132.1">
    <property type="nucleotide sequence ID" value="NZ_FOHN01000003.1"/>
</dbReference>
<comment type="catalytic activity">
    <reaction evidence="8">
        <text>5,6-dihydrouracil + NAD(+) = uracil + NADH + H(+)</text>
        <dbReference type="Rhea" id="RHEA:20189"/>
        <dbReference type="ChEBI" id="CHEBI:15378"/>
        <dbReference type="ChEBI" id="CHEBI:15901"/>
        <dbReference type="ChEBI" id="CHEBI:17568"/>
        <dbReference type="ChEBI" id="CHEBI:57540"/>
        <dbReference type="ChEBI" id="CHEBI:57945"/>
        <dbReference type="EC" id="1.3.1.1"/>
    </reaction>
</comment>
<dbReference type="Gene3D" id="3.20.20.70">
    <property type="entry name" value="Aldolase class I"/>
    <property type="match status" value="1"/>
</dbReference>
<evidence type="ECO:0000256" key="8">
    <source>
        <dbReference type="ARBA" id="ARBA00048792"/>
    </source>
</evidence>
<reference evidence="13 14" key="1">
    <citation type="submission" date="2016-10" db="EMBL/GenBank/DDBJ databases">
        <authorList>
            <person name="de Groot N.N."/>
        </authorList>
    </citation>
    <scope>NUCLEOTIDE SEQUENCE [LARGE SCALE GENOMIC DNA]</scope>
    <source>
        <strain evidence="13 14">DSM 1801</strain>
    </source>
</reference>
<dbReference type="GO" id="GO:0050661">
    <property type="term" value="F:NADP binding"/>
    <property type="evidence" value="ECO:0007669"/>
    <property type="project" value="TreeGrafter"/>
</dbReference>
<dbReference type="InterPro" id="IPR001295">
    <property type="entry name" value="Dihydroorotate_DH_CS"/>
</dbReference>
<dbReference type="GO" id="GO:0002058">
    <property type="term" value="F:uracil binding"/>
    <property type="evidence" value="ECO:0007669"/>
    <property type="project" value="TreeGrafter"/>
</dbReference>
<dbReference type="GO" id="GO:0044205">
    <property type="term" value="P:'de novo' UMP biosynthetic process"/>
    <property type="evidence" value="ECO:0007669"/>
    <property type="project" value="UniProtKB-UniPathway"/>
</dbReference>
<evidence type="ECO:0000256" key="7">
    <source>
        <dbReference type="ARBA" id="ARBA00047685"/>
    </source>
</evidence>
<evidence type="ECO:0000256" key="6">
    <source>
        <dbReference type="ARBA" id="ARBA00023002"/>
    </source>
</evidence>
<name>A0A1H9Z9D1_9FIRM</name>
<dbReference type="PANTHER" id="PTHR43073:SF2">
    <property type="entry name" value="DIHYDROPYRIMIDINE DEHYDROGENASE [NADP(+)]"/>
    <property type="match status" value="1"/>
</dbReference>
<comment type="function">
    <text evidence="9">Involved in pyrimidine base degradation. Catalyzes physiologically the reduction of uracil to 5,6-dihydrouracil (DHU) by using NADH as a specific cosubstrate. It also catalyzes the reverse reaction and the reduction of thymine to 5,6-dihydrothymine (DHT).</text>
</comment>
<organism evidence="13 14">
    <name type="scientific">[Clostridium] polysaccharolyticum</name>
    <dbReference type="NCBI Taxonomy" id="29364"/>
    <lineage>
        <taxon>Bacteria</taxon>
        <taxon>Bacillati</taxon>
        <taxon>Bacillota</taxon>
        <taxon>Clostridia</taxon>
        <taxon>Lachnospirales</taxon>
        <taxon>Lachnospiraceae</taxon>
    </lineage>
</organism>
<keyword evidence="5" id="KW-0665">Pyrimidine biosynthesis</keyword>
<gene>
    <name evidence="13" type="ORF">SAMN04487772_10369</name>
</gene>
<dbReference type="GO" id="GO:0004159">
    <property type="term" value="F:dihydropyrimidine dehydrogenase (NAD+) activity"/>
    <property type="evidence" value="ECO:0007669"/>
    <property type="project" value="UniProtKB-EC"/>
</dbReference>
<feature type="domain" description="Dihydroorotate dehydrogenase catalytic" evidence="12">
    <location>
        <begin position="12"/>
        <end position="252"/>
    </location>
</feature>
<evidence type="ECO:0000256" key="4">
    <source>
        <dbReference type="ARBA" id="ARBA00022643"/>
    </source>
</evidence>
<evidence type="ECO:0000256" key="5">
    <source>
        <dbReference type="ARBA" id="ARBA00022975"/>
    </source>
</evidence>
<sequence length="259" mass="28695">MFSYRESKEKIFIASSNITDNNVCMERLYSYGVAGIITKSISLHHMDKRKERIWSNGNDLYNTTRFSKRSFHEWLPILSQAAKEGRIMIPSICPNDNVELDYIIKHLEQIGVPAIELGISCPNTTNIPWQTILNGVEKLASKVKVPIYLKLCGKYSILPIVRRAVGTGIKGIVLSDSFPVNIPDGGNVISAGQSGESIRPQVLQQIRTLRLADIDCEIVGTGGVFTKEHVNEYLKAGADAVGICSAMYLFGITHIQTLL</sequence>
<evidence type="ECO:0000256" key="9">
    <source>
        <dbReference type="ARBA" id="ARBA00049578"/>
    </source>
</evidence>
<dbReference type="GO" id="GO:0006212">
    <property type="term" value="P:uracil catabolic process"/>
    <property type="evidence" value="ECO:0007669"/>
    <property type="project" value="TreeGrafter"/>
</dbReference>
<dbReference type="GO" id="GO:0006210">
    <property type="term" value="P:thymine catabolic process"/>
    <property type="evidence" value="ECO:0007669"/>
    <property type="project" value="TreeGrafter"/>
</dbReference>
<comment type="subunit">
    <text evidence="10">Heterotetramer of 2 PreA and 2 PreT subunits.</text>
</comment>
<dbReference type="GO" id="GO:0004152">
    <property type="term" value="F:dihydroorotate dehydrogenase activity"/>
    <property type="evidence" value="ECO:0007669"/>
    <property type="project" value="InterPro"/>
</dbReference>
<evidence type="ECO:0000256" key="1">
    <source>
        <dbReference type="ARBA" id="ARBA00001917"/>
    </source>
</evidence>
<evidence type="ECO:0000259" key="12">
    <source>
        <dbReference type="Pfam" id="PF01180"/>
    </source>
</evidence>
<dbReference type="UniPathway" id="UPA00070"/>
<dbReference type="InterPro" id="IPR013785">
    <property type="entry name" value="Aldolase_TIM"/>
</dbReference>
<dbReference type="InterPro" id="IPR012135">
    <property type="entry name" value="Dihydroorotate_DH_1_2"/>
</dbReference>
<dbReference type="SUPFAM" id="SSF51395">
    <property type="entry name" value="FMN-linked oxidoreductases"/>
    <property type="match status" value="1"/>
</dbReference>
<dbReference type="PROSITE" id="PS00912">
    <property type="entry name" value="DHODEHASE_2"/>
    <property type="match status" value="1"/>
</dbReference>
<keyword evidence="4" id="KW-0288">FMN</keyword>
<comment type="cofactor">
    <cofactor evidence="1">
        <name>FMN</name>
        <dbReference type="ChEBI" id="CHEBI:58210"/>
    </cofactor>
</comment>
<evidence type="ECO:0000256" key="2">
    <source>
        <dbReference type="ARBA" id="ARBA00004725"/>
    </source>
</evidence>
<comment type="catalytic activity">
    <reaction evidence="7">
        <text>5,6-dihydrothymine + NAD(+) = thymine + NADH + H(+)</text>
        <dbReference type="Rhea" id="RHEA:28791"/>
        <dbReference type="ChEBI" id="CHEBI:15378"/>
        <dbReference type="ChEBI" id="CHEBI:17821"/>
        <dbReference type="ChEBI" id="CHEBI:27468"/>
        <dbReference type="ChEBI" id="CHEBI:57540"/>
        <dbReference type="ChEBI" id="CHEBI:57945"/>
        <dbReference type="EC" id="1.3.1.1"/>
    </reaction>
</comment>
<evidence type="ECO:0000313" key="13">
    <source>
        <dbReference type="EMBL" id="SES78089.1"/>
    </source>
</evidence>
<comment type="pathway">
    <text evidence="2">Pyrimidine metabolism; UMP biosynthesis via de novo pathway.</text>
</comment>
<accession>A0A1H9Z9D1</accession>
<keyword evidence="3" id="KW-0285">Flavoprotein</keyword>
<protein>
    <recommendedName>
        <fullName evidence="11">dihydrouracil dehydrogenase (NAD(+))</fullName>
        <ecNumber evidence="11">1.3.1.1</ecNumber>
    </recommendedName>
</protein>
<dbReference type="Pfam" id="PF01180">
    <property type="entry name" value="DHO_dh"/>
    <property type="match status" value="1"/>
</dbReference>
<evidence type="ECO:0000256" key="3">
    <source>
        <dbReference type="ARBA" id="ARBA00022630"/>
    </source>
</evidence>
<dbReference type="PIRSF" id="PIRSF000164">
    <property type="entry name" value="DHO_oxidase"/>
    <property type="match status" value="1"/>
</dbReference>
<evidence type="ECO:0000313" key="14">
    <source>
        <dbReference type="Proteomes" id="UP000199800"/>
    </source>
</evidence>
<dbReference type="GO" id="GO:0005737">
    <property type="term" value="C:cytoplasm"/>
    <property type="evidence" value="ECO:0007669"/>
    <property type="project" value="InterPro"/>
</dbReference>
<dbReference type="EC" id="1.3.1.1" evidence="11"/>
<proteinExistence type="predicted"/>
<evidence type="ECO:0000256" key="11">
    <source>
        <dbReference type="ARBA" id="ARBA00049728"/>
    </source>
</evidence>
<keyword evidence="6" id="KW-0560">Oxidoreductase</keyword>
<dbReference type="PANTHER" id="PTHR43073">
    <property type="entry name" value="DIHYDROPYRIMIDINE DEHYDROGENASE [NADP(+)]"/>
    <property type="match status" value="1"/>
</dbReference>
<evidence type="ECO:0000256" key="10">
    <source>
        <dbReference type="ARBA" id="ARBA00049714"/>
    </source>
</evidence>
<keyword evidence="14" id="KW-1185">Reference proteome</keyword>
<dbReference type="EMBL" id="FOHN01000003">
    <property type="protein sequence ID" value="SES78089.1"/>
    <property type="molecule type" value="Genomic_DNA"/>
</dbReference>